<proteinExistence type="predicted"/>
<dbReference type="STRING" id="229920.ADM99_16110"/>
<gene>
    <name evidence="1" type="ORF">ADM99_16110</name>
</gene>
<protein>
    <submittedName>
        <fullName evidence="1">Uncharacterized protein</fullName>
    </submittedName>
</protein>
<dbReference type="OrthoDB" id="9765386at2"/>
<evidence type="ECO:0000313" key="2">
    <source>
        <dbReference type="Proteomes" id="UP000050430"/>
    </source>
</evidence>
<name>A0A0P6WPE6_9CHLR</name>
<dbReference type="RefSeq" id="WP_062422537.1">
    <property type="nucleotide sequence ID" value="NZ_BBYA01000010.1"/>
</dbReference>
<evidence type="ECO:0000313" key="1">
    <source>
        <dbReference type="EMBL" id="KPL70624.1"/>
    </source>
</evidence>
<sequence length="168" mass="19186">MGLLLTLPMTNELWLQINGLDENAIPHRWVLGSHGYGCHCPDCLSLEGEVRTLDEWQNSVMPGSSRLQCGGRCRCHLEPTLNLPTRFVIQLPLEVNAALFRKMMYKDGLRRWRVDYTEDRLVPRPGARLPARCPAASLPRSAASDRHLWWEAPKKDTRPFHKPVHGVD</sequence>
<dbReference type="AlphaFoldDB" id="A0A0P6WPE6"/>
<comment type="caution">
    <text evidence="1">The sequence shown here is derived from an EMBL/GenBank/DDBJ whole genome shotgun (WGS) entry which is preliminary data.</text>
</comment>
<reference evidence="1 2" key="1">
    <citation type="submission" date="2015-07" db="EMBL/GenBank/DDBJ databases">
        <title>Genome sequence of Leptolinea tardivitalis DSM 16556.</title>
        <authorList>
            <person name="Hemp J."/>
            <person name="Ward L.M."/>
            <person name="Pace L.A."/>
            <person name="Fischer W.W."/>
        </authorList>
    </citation>
    <scope>NUCLEOTIDE SEQUENCE [LARGE SCALE GENOMIC DNA]</scope>
    <source>
        <strain evidence="1 2">YMTK-2</strain>
    </source>
</reference>
<dbReference type="EMBL" id="LGCK01000014">
    <property type="protein sequence ID" value="KPL70624.1"/>
    <property type="molecule type" value="Genomic_DNA"/>
</dbReference>
<dbReference type="Proteomes" id="UP000050430">
    <property type="component" value="Unassembled WGS sequence"/>
</dbReference>
<keyword evidence="2" id="KW-1185">Reference proteome</keyword>
<accession>A0A0P6WPE6</accession>
<organism evidence="1 2">
    <name type="scientific">Leptolinea tardivitalis</name>
    <dbReference type="NCBI Taxonomy" id="229920"/>
    <lineage>
        <taxon>Bacteria</taxon>
        <taxon>Bacillati</taxon>
        <taxon>Chloroflexota</taxon>
        <taxon>Anaerolineae</taxon>
        <taxon>Anaerolineales</taxon>
        <taxon>Anaerolineaceae</taxon>
        <taxon>Leptolinea</taxon>
    </lineage>
</organism>